<dbReference type="GO" id="GO:1904680">
    <property type="term" value="F:peptide transmembrane transporter activity"/>
    <property type="evidence" value="ECO:0007669"/>
    <property type="project" value="TreeGrafter"/>
</dbReference>
<accession>A0A937X9T2</accession>
<keyword evidence="3" id="KW-0732">Signal</keyword>
<dbReference type="GO" id="GO:0043190">
    <property type="term" value="C:ATP-binding cassette (ABC) transporter complex"/>
    <property type="evidence" value="ECO:0007669"/>
    <property type="project" value="InterPro"/>
</dbReference>
<sequence length="524" mass="57515">MTRLLIALVAVVALFYGGLGPASGGPATPAPVRGGSLVIAQGTDATTLDGHLYTDSPTASIMEHMIETLFSFEPDGRIVPKLATSYTASADGRTWTIKLRSGIRFHDGTPFNAEAVKFNLDRVLDPATRAAFRFLIDRVTEVTAVDDTTVRIVTNAPFAPMIAHLAHSGTGIQSPTAIRRLGADYSRSPVGTGLFKFREWVRGDRVVMTRNDDYWGEKAYLDEVTFRAIPEDGTRVLALEGGAVHVAVRVPPRDIERLEKVAGIRVDNTSSLRTIFVAFNTQRPPFNDKRVRQAINYAVNKRAIVGTSSPPTGALAGTARISDAPIAPNVQGYTSTMTYEWDMDKAKALLAEAGHGRGLSFTMHHPTGRYVRDAEIAAGIQALLRRVGVEARLVTMEFGTYVATIRGPKAIDEIQMGMLGWGCITGDADYGLYALFHSTQWPPNFNTAFYKNPRVDALLDQGRTTMDQSARDRIYKEAMKIIMDDAPWLFLHSESQVTGVRATVQGLIVHPTERMVAHRAWIRR</sequence>
<dbReference type="Gene3D" id="3.40.190.10">
    <property type="entry name" value="Periplasmic binding protein-like II"/>
    <property type="match status" value="1"/>
</dbReference>
<feature type="domain" description="Solute-binding protein family 5" evidence="4">
    <location>
        <begin position="78"/>
        <end position="441"/>
    </location>
</feature>
<dbReference type="AlphaFoldDB" id="A0A937X9T2"/>
<comment type="caution">
    <text evidence="5">The sequence shown here is derived from an EMBL/GenBank/DDBJ whole genome shotgun (WGS) entry which is preliminary data.</text>
</comment>
<dbReference type="InterPro" id="IPR039424">
    <property type="entry name" value="SBP_5"/>
</dbReference>
<reference evidence="5" key="1">
    <citation type="submission" date="2019-03" db="EMBL/GenBank/DDBJ databases">
        <title>Lake Tanganyika Metagenome-Assembled Genomes (MAGs).</title>
        <authorList>
            <person name="Tran P."/>
        </authorList>
    </citation>
    <scope>NUCLEOTIDE SEQUENCE</scope>
    <source>
        <strain evidence="5">M_DeepCast_400m_m2_100</strain>
    </source>
</reference>
<evidence type="ECO:0000259" key="4">
    <source>
        <dbReference type="Pfam" id="PF00496"/>
    </source>
</evidence>
<evidence type="ECO:0000256" key="1">
    <source>
        <dbReference type="ARBA" id="ARBA00005695"/>
    </source>
</evidence>
<evidence type="ECO:0000256" key="3">
    <source>
        <dbReference type="ARBA" id="ARBA00022729"/>
    </source>
</evidence>
<dbReference type="Pfam" id="PF00496">
    <property type="entry name" value="SBP_bac_5"/>
    <property type="match status" value="1"/>
</dbReference>
<protein>
    <submittedName>
        <fullName evidence="5">Glutathione ABC transporter substrate-binding protein</fullName>
    </submittedName>
</protein>
<dbReference type="CDD" id="cd08499">
    <property type="entry name" value="PBP2_Ylib_like"/>
    <property type="match status" value="1"/>
</dbReference>
<organism evidence="5 6">
    <name type="scientific">Eiseniibacteriota bacterium</name>
    <dbReference type="NCBI Taxonomy" id="2212470"/>
    <lineage>
        <taxon>Bacteria</taxon>
        <taxon>Candidatus Eiseniibacteriota</taxon>
    </lineage>
</organism>
<gene>
    <name evidence="5" type="ORF">FJY75_09870</name>
</gene>
<evidence type="ECO:0000313" key="6">
    <source>
        <dbReference type="Proteomes" id="UP000748308"/>
    </source>
</evidence>
<name>A0A937X9T2_UNCEI</name>
<dbReference type="Gene3D" id="3.10.105.10">
    <property type="entry name" value="Dipeptide-binding Protein, Domain 3"/>
    <property type="match status" value="1"/>
</dbReference>
<evidence type="ECO:0000256" key="2">
    <source>
        <dbReference type="ARBA" id="ARBA00022448"/>
    </source>
</evidence>
<dbReference type="EMBL" id="VGIY01000272">
    <property type="protein sequence ID" value="MBM3318140.1"/>
    <property type="molecule type" value="Genomic_DNA"/>
</dbReference>
<keyword evidence="2" id="KW-0813">Transport</keyword>
<dbReference type="PIRSF" id="PIRSF002741">
    <property type="entry name" value="MppA"/>
    <property type="match status" value="1"/>
</dbReference>
<dbReference type="Gene3D" id="3.90.76.10">
    <property type="entry name" value="Dipeptide-binding Protein, Domain 1"/>
    <property type="match status" value="1"/>
</dbReference>
<proteinExistence type="inferred from homology"/>
<dbReference type="InterPro" id="IPR030678">
    <property type="entry name" value="Peptide/Ni-bd"/>
</dbReference>
<dbReference type="Proteomes" id="UP000748308">
    <property type="component" value="Unassembled WGS sequence"/>
</dbReference>
<evidence type="ECO:0000313" key="5">
    <source>
        <dbReference type="EMBL" id="MBM3318140.1"/>
    </source>
</evidence>
<dbReference type="GO" id="GO:0042597">
    <property type="term" value="C:periplasmic space"/>
    <property type="evidence" value="ECO:0007669"/>
    <property type="project" value="UniProtKB-ARBA"/>
</dbReference>
<dbReference type="PANTHER" id="PTHR30290:SF9">
    <property type="entry name" value="OLIGOPEPTIDE-BINDING PROTEIN APPA"/>
    <property type="match status" value="1"/>
</dbReference>
<dbReference type="SUPFAM" id="SSF53850">
    <property type="entry name" value="Periplasmic binding protein-like II"/>
    <property type="match status" value="1"/>
</dbReference>
<comment type="similarity">
    <text evidence="1">Belongs to the bacterial solute-binding protein 5 family.</text>
</comment>
<dbReference type="InterPro" id="IPR000914">
    <property type="entry name" value="SBP_5_dom"/>
</dbReference>
<dbReference type="PANTHER" id="PTHR30290">
    <property type="entry name" value="PERIPLASMIC BINDING COMPONENT OF ABC TRANSPORTER"/>
    <property type="match status" value="1"/>
</dbReference>
<dbReference type="GO" id="GO:0015833">
    <property type="term" value="P:peptide transport"/>
    <property type="evidence" value="ECO:0007669"/>
    <property type="project" value="TreeGrafter"/>
</dbReference>